<dbReference type="GO" id="GO:0046872">
    <property type="term" value="F:metal ion binding"/>
    <property type="evidence" value="ECO:0007669"/>
    <property type="project" value="UniProtKB-KW"/>
</dbReference>
<feature type="region of interest" description="Disordered" evidence="4">
    <location>
        <begin position="253"/>
        <end position="340"/>
    </location>
</feature>
<sequence>MEVLCISCHIGVLIMSNFSCPAAPVHDAATSSPSLCPVNRSLSLPNSPASSRHLLTPPISRRILPKSPVAMVTTLLSPAPITKADKAPPSPISLSLTPPLQHKPNEPQLGNMGQRYSHDSQMHQVEEPSLSQRRPQFLALFKKGWNSLSSDTNNVKVKVTAPVTMVTLSPTSKIPNGAFSHKAGPGELLPQVPHRFELHTWWVTSRCGVCGRSLLIGLQCLNCGLQSHHKCSRRSRPCQLRFFSSYSSHTLPARLKPQPADKTASSPVLCHSPQHRRANPFEEEQSPLKMVTPTITPSSLPSESVCPLPQGKTHLQPRDGDVVEREISEESDQELGKSEGKIKAIEGTHEESQPRTQSSLLLQEWNIPFEKLALGDCLGRGRIGPVYKGRWYGPVAIKLVCLEEDKYGETTESGLRRGRENQVRSLVEEGAWRECEDENTTGSTDDKRGANTIGHELVDGNFGVNLKSFQRKTDEQDVQAEVGGVEGKDSIEIGNGFEAGLKAFRREVLTYQQTRHDNLVLFLGACLNPPRLAIITSFCRGPSLYSVLRDPSVHLETSTICHVATDIAKGMSYLHHKKILHRDLKSKNVFWDRSRIVVSDFGLARLYPSMKTHGDQLCVPQGWLSHLAPEIIKVLSPLTQLNQLSYTTYTDIYAFSTVWFELHARHWPFPGQSDEAILWQGGSGRLPPQPGESRPLPGQGGAKYPAQVPMGREAWDMCYNCWAMTPTSRPGFPEILTALERIPRLRRPQSQPPGHLF</sequence>
<proteinExistence type="predicted"/>
<dbReference type="Gene3D" id="3.30.200.20">
    <property type="entry name" value="Phosphorylase Kinase, domain 1"/>
    <property type="match status" value="2"/>
</dbReference>
<protein>
    <submittedName>
        <fullName evidence="7">Uncharacterized protein</fullName>
    </submittedName>
</protein>
<dbReference type="SUPFAM" id="SSF57889">
    <property type="entry name" value="Cysteine-rich domain"/>
    <property type="match status" value="1"/>
</dbReference>
<dbReference type="InterPro" id="IPR011009">
    <property type="entry name" value="Kinase-like_dom_sf"/>
</dbReference>
<dbReference type="InterPro" id="IPR002219">
    <property type="entry name" value="PKC_DAG/PE"/>
</dbReference>
<dbReference type="SMART" id="SM00220">
    <property type="entry name" value="S_TKc"/>
    <property type="match status" value="1"/>
</dbReference>
<feature type="domain" description="Protein kinase" evidence="5">
    <location>
        <begin position="372"/>
        <end position="745"/>
    </location>
</feature>
<dbReference type="GeneTree" id="ENSGT00940000158519"/>
<reference evidence="7" key="2">
    <citation type="submission" date="2025-09" db="UniProtKB">
        <authorList>
            <consortium name="Ensembl"/>
        </authorList>
    </citation>
    <scope>IDENTIFICATION</scope>
</reference>
<keyword evidence="2" id="KW-0479">Metal-binding</keyword>
<evidence type="ECO:0000259" key="5">
    <source>
        <dbReference type="PROSITE" id="PS50011"/>
    </source>
</evidence>
<evidence type="ECO:0000256" key="4">
    <source>
        <dbReference type="SAM" id="MobiDB-lite"/>
    </source>
</evidence>
<evidence type="ECO:0000256" key="2">
    <source>
        <dbReference type="ARBA" id="ARBA00022723"/>
    </source>
</evidence>
<feature type="compositionally biased region" description="Polar residues" evidence="4">
    <location>
        <begin position="293"/>
        <end position="302"/>
    </location>
</feature>
<keyword evidence="8" id="KW-1185">Reference proteome</keyword>
<evidence type="ECO:0000259" key="6">
    <source>
        <dbReference type="PROSITE" id="PS50081"/>
    </source>
</evidence>
<dbReference type="Gene3D" id="3.30.60.20">
    <property type="match status" value="1"/>
</dbReference>
<keyword evidence="3" id="KW-0862">Zinc</keyword>
<keyword evidence="1" id="KW-0597">Phosphoprotein</keyword>
<dbReference type="AlphaFoldDB" id="A0A8C4QG29"/>
<evidence type="ECO:0000313" key="8">
    <source>
        <dbReference type="Proteomes" id="UP000694388"/>
    </source>
</evidence>
<dbReference type="PANTHER" id="PTHR44329:SF253">
    <property type="entry name" value="KINASE SUPPRESSOR OF RAS 2"/>
    <property type="match status" value="1"/>
</dbReference>
<dbReference type="PROSITE" id="PS50081">
    <property type="entry name" value="ZF_DAG_PE_2"/>
    <property type="match status" value="1"/>
</dbReference>
<dbReference type="PROSITE" id="PS00479">
    <property type="entry name" value="ZF_DAG_PE_1"/>
    <property type="match status" value="1"/>
</dbReference>
<evidence type="ECO:0000256" key="1">
    <source>
        <dbReference type="ARBA" id="ARBA00022553"/>
    </source>
</evidence>
<dbReference type="Gene3D" id="1.10.510.10">
    <property type="entry name" value="Transferase(Phosphotransferase) domain 1"/>
    <property type="match status" value="1"/>
</dbReference>
<dbReference type="SUPFAM" id="SSF56112">
    <property type="entry name" value="Protein kinase-like (PK-like)"/>
    <property type="match status" value="1"/>
</dbReference>
<dbReference type="InterPro" id="IPR000719">
    <property type="entry name" value="Prot_kinase_dom"/>
</dbReference>
<accession>A0A8C4QG29</accession>
<dbReference type="Pfam" id="PF07714">
    <property type="entry name" value="PK_Tyr_Ser-Thr"/>
    <property type="match status" value="1"/>
</dbReference>
<dbReference type="InterPro" id="IPR046349">
    <property type="entry name" value="C1-like_sf"/>
</dbReference>
<dbReference type="GO" id="GO:0004674">
    <property type="term" value="F:protein serine/threonine kinase activity"/>
    <property type="evidence" value="ECO:0007669"/>
    <property type="project" value="TreeGrafter"/>
</dbReference>
<feature type="compositionally biased region" description="Basic and acidic residues" evidence="4">
    <location>
        <begin position="316"/>
        <end position="340"/>
    </location>
</feature>
<feature type="region of interest" description="Disordered" evidence="4">
    <location>
        <begin position="81"/>
        <end position="114"/>
    </location>
</feature>
<dbReference type="GO" id="GO:0005524">
    <property type="term" value="F:ATP binding"/>
    <property type="evidence" value="ECO:0007669"/>
    <property type="project" value="InterPro"/>
</dbReference>
<dbReference type="InterPro" id="IPR051681">
    <property type="entry name" value="Ser/Thr_Kinases-Pseudokinases"/>
</dbReference>
<dbReference type="InterPro" id="IPR001245">
    <property type="entry name" value="Ser-Thr/Tyr_kinase_cat_dom"/>
</dbReference>
<feature type="domain" description="Phorbol-ester/DAG-type" evidence="6">
    <location>
        <begin position="193"/>
        <end position="238"/>
    </location>
</feature>
<name>A0A8C4QG29_EPTBU</name>
<organism evidence="7 8">
    <name type="scientific">Eptatretus burgeri</name>
    <name type="common">Inshore hagfish</name>
    <dbReference type="NCBI Taxonomy" id="7764"/>
    <lineage>
        <taxon>Eukaryota</taxon>
        <taxon>Metazoa</taxon>
        <taxon>Chordata</taxon>
        <taxon>Craniata</taxon>
        <taxon>Vertebrata</taxon>
        <taxon>Cyclostomata</taxon>
        <taxon>Myxini</taxon>
        <taxon>Myxiniformes</taxon>
        <taxon>Myxinidae</taxon>
        <taxon>Eptatretinae</taxon>
        <taxon>Eptatretus</taxon>
    </lineage>
</organism>
<dbReference type="Ensembl" id="ENSEBUT00000015519.1">
    <property type="protein sequence ID" value="ENSEBUP00000014944.1"/>
    <property type="gene ID" value="ENSEBUG00000009411.1"/>
</dbReference>
<feature type="region of interest" description="Disordered" evidence="4">
    <location>
        <begin position="681"/>
        <end position="704"/>
    </location>
</feature>
<dbReference type="Proteomes" id="UP000694388">
    <property type="component" value="Unplaced"/>
</dbReference>
<reference evidence="7" key="1">
    <citation type="submission" date="2025-08" db="UniProtKB">
        <authorList>
            <consortium name="Ensembl"/>
        </authorList>
    </citation>
    <scope>IDENTIFICATION</scope>
</reference>
<dbReference type="PROSITE" id="PS50011">
    <property type="entry name" value="PROTEIN_KINASE_DOM"/>
    <property type="match status" value="1"/>
</dbReference>
<evidence type="ECO:0000313" key="7">
    <source>
        <dbReference type="Ensembl" id="ENSEBUP00000014944.1"/>
    </source>
</evidence>
<dbReference type="SMART" id="SM00109">
    <property type="entry name" value="C1"/>
    <property type="match status" value="1"/>
</dbReference>
<evidence type="ECO:0000256" key="3">
    <source>
        <dbReference type="ARBA" id="ARBA00022833"/>
    </source>
</evidence>
<dbReference type="PANTHER" id="PTHR44329">
    <property type="entry name" value="SERINE/THREONINE-PROTEIN KINASE TNNI3K-RELATED"/>
    <property type="match status" value="1"/>
</dbReference>